<dbReference type="InParanoid" id="G0M969"/>
<dbReference type="EMBL" id="GL379787">
    <property type="protein sequence ID" value="EGT30813.1"/>
    <property type="molecule type" value="Genomic_DNA"/>
</dbReference>
<evidence type="ECO:0000313" key="2">
    <source>
        <dbReference type="EMBL" id="EGT30813.1"/>
    </source>
</evidence>
<organism evidence="3">
    <name type="scientific">Caenorhabditis brenneri</name>
    <name type="common">Nematode worm</name>
    <dbReference type="NCBI Taxonomy" id="135651"/>
    <lineage>
        <taxon>Eukaryota</taxon>
        <taxon>Metazoa</taxon>
        <taxon>Ecdysozoa</taxon>
        <taxon>Nematoda</taxon>
        <taxon>Chromadorea</taxon>
        <taxon>Rhabditida</taxon>
        <taxon>Rhabditina</taxon>
        <taxon>Rhabditomorpha</taxon>
        <taxon>Rhabditoidea</taxon>
        <taxon>Rhabditidae</taxon>
        <taxon>Peloderinae</taxon>
        <taxon>Caenorhabditis</taxon>
    </lineage>
</organism>
<dbReference type="HOGENOM" id="CLU_778980_0_0_1"/>
<feature type="coiled-coil region" evidence="1">
    <location>
        <begin position="287"/>
        <end position="328"/>
    </location>
</feature>
<protein>
    <submittedName>
        <fullName evidence="2">Uncharacterized protein</fullName>
    </submittedName>
</protein>
<sequence length="356" mass="41908">MNNHNIFAVQFNPTRPFALAQYVNAMFQLSASMSSSASPDDLRTLQAIASNVKTAHEYEVKASLAAAHHKLEEQKTASSNEKTIKELTEQLKAKNDEIKKKDHELAQYNEHFKQRLNEKTRGLVDQLNTTIAENQDLRRLFAKAVENKVKDEVDAKVAREVARQVAEEVNRQTQEKDWLIARLEDQIKEFSHAKEKHIELINSIYKKNEEIKELRRKVSTLTEWKDAYQKKVLEKEDVDPKTFDPAELVAEIDKLDILNTTLKCANEDYREEIRGYECLHGMMDKNWAEMNREKEKMSRQLQEASKRLRHTTEELRVCKKEHEQYRRRAAHNHDFLNREFEKLKGLYHQATSRRDY</sequence>
<evidence type="ECO:0000313" key="3">
    <source>
        <dbReference type="Proteomes" id="UP000008068"/>
    </source>
</evidence>
<dbReference type="Proteomes" id="UP000008068">
    <property type="component" value="Unassembled WGS sequence"/>
</dbReference>
<reference evidence="3" key="1">
    <citation type="submission" date="2011-07" db="EMBL/GenBank/DDBJ databases">
        <authorList>
            <consortium name="Caenorhabditis brenneri Sequencing and Analysis Consortium"/>
            <person name="Wilson R.K."/>
        </authorList>
    </citation>
    <scope>NUCLEOTIDE SEQUENCE [LARGE SCALE GENOMIC DNA]</scope>
    <source>
        <strain evidence="3">PB2801</strain>
    </source>
</reference>
<name>G0M969_CAEBE</name>
<accession>G0M969</accession>
<keyword evidence="1" id="KW-0175">Coiled coil</keyword>
<proteinExistence type="predicted"/>
<evidence type="ECO:0000256" key="1">
    <source>
        <dbReference type="SAM" id="Coils"/>
    </source>
</evidence>
<dbReference type="AlphaFoldDB" id="G0M969"/>
<keyword evidence="3" id="KW-1185">Reference proteome</keyword>
<feature type="coiled-coil region" evidence="1">
    <location>
        <begin position="77"/>
        <end position="111"/>
    </location>
</feature>
<gene>
    <name evidence="2" type="ORF">CAEBREN_03855</name>
</gene>